<gene>
    <name evidence="7" type="ORF">SAMN04488105_11346</name>
</gene>
<feature type="transmembrane region" description="Helical" evidence="6">
    <location>
        <begin position="145"/>
        <end position="166"/>
    </location>
</feature>
<dbReference type="GO" id="GO:0005886">
    <property type="term" value="C:plasma membrane"/>
    <property type="evidence" value="ECO:0007669"/>
    <property type="project" value="UniProtKB-SubCell"/>
</dbReference>
<keyword evidence="2" id="KW-1003">Cell membrane</keyword>
<feature type="transmembrane region" description="Helical" evidence="6">
    <location>
        <begin position="41"/>
        <end position="67"/>
    </location>
</feature>
<keyword evidence="8" id="KW-1185">Reference proteome</keyword>
<dbReference type="EMBL" id="FNAV01000013">
    <property type="protein sequence ID" value="SDF13672.1"/>
    <property type="molecule type" value="Genomic_DNA"/>
</dbReference>
<name>A0A1G7ILQ8_9RHOB</name>
<keyword evidence="4 6" id="KW-1133">Transmembrane helix</keyword>
<accession>A0A1G7ILQ8</accession>
<dbReference type="RefSeq" id="WP_089962061.1">
    <property type="nucleotide sequence ID" value="NZ_FNAV01000013.1"/>
</dbReference>
<evidence type="ECO:0000256" key="5">
    <source>
        <dbReference type="ARBA" id="ARBA00023136"/>
    </source>
</evidence>
<evidence type="ECO:0000256" key="3">
    <source>
        <dbReference type="ARBA" id="ARBA00022692"/>
    </source>
</evidence>
<keyword evidence="3 6" id="KW-0812">Transmembrane</keyword>
<dbReference type="OrthoDB" id="9804822at2"/>
<dbReference type="GO" id="GO:0015171">
    <property type="term" value="F:amino acid transmembrane transporter activity"/>
    <property type="evidence" value="ECO:0007669"/>
    <property type="project" value="TreeGrafter"/>
</dbReference>
<dbReference type="PANTHER" id="PTHR30086">
    <property type="entry name" value="ARGININE EXPORTER PROTEIN ARGO"/>
    <property type="match status" value="1"/>
</dbReference>
<keyword evidence="5 6" id="KW-0472">Membrane</keyword>
<evidence type="ECO:0000313" key="7">
    <source>
        <dbReference type="EMBL" id="SDF13672.1"/>
    </source>
</evidence>
<evidence type="ECO:0000256" key="1">
    <source>
        <dbReference type="ARBA" id="ARBA00004651"/>
    </source>
</evidence>
<dbReference type="InterPro" id="IPR001123">
    <property type="entry name" value="LeuE-type"/>
</dbReference>
<evidence type="ECO:0000256" key="2">
    <source>
        <dbReference type="ARBA" id="ARBA00022475"/>
    </source>
</evidence>
<dbReference type="PIRSF" id="PIRSF006324">
    <property type="entry name" value="LeuE"/>
    <property type="match status" value="1"/>
</dbReference>
<evidence type="ECO:0000256" key="6">
    <source>
        <dbReference type="SAM" id="Phobius"/>
    </source>
</evidence>
<proteinExistence type="predicted"/>
<feature type="transmembrane region" description="Helical" evidence="6">
    <location>
        <begin position="74"/>
        <end position="91"/>
    </location>
</feature>
<dbReference type="Pfam" id="PF01810">
    <property type="entry name" value="LysE"/>
    <property type="match status" value="1"/>
</dbReference>
<dbReference type="PANTHER" id="PTHR30086:SF20">
    <property type="entry name" value="ARGININE EXPORTER PROTEIN ARGO-RELATED"/>
    <property type="match status" value="1"/>
</dbReference>
<feature type="transmembrane region" description="Helical" evidence="6">
    <location>
        <begin position="111"/>
        <end position="133"/>
    </location>
</feature>
<evidence type="ECO:0000313" key="8">
    <source>
        <dbReference type="Proteomes" id="UP000198994"/>
    </source>
</evidence>
<reference evidence="8" key="1">
    <citation type="submission" date="2016-10" db="EMBL/GenBank/DDBJ databases">
        <authorList>
            <person name="Varghese N."/>
            <person name="Submissions S."/>
        </authorList>
    </citation>
    <scope>NUCLEOTIDE SEQUENCE [LARGE SCALE GENOMIC DNA]</scope>
    <source>
        <strain evidence="8">DSM 10146</strain>
    </source>
</reference>
<dbReference type="Proteomes" id="UP000198994">
    <property type="component" value="Unassembled WGS sequence"/>
</dbReference>
<sequence>MEPATLFALVAACVALAAIPGPNVALIVGNTLAHGARHGLATVAGTTLGIAFQVMLVALGLAVLVELFSEAFQWLRWAGVVWLTWLGIAAWRRGRAELATLEPPRRAPVALFVQGALMACVNPKTLLFNAAFLPQFADPARPSSLLAVAAVYLLTIASVDVVWVLAAGKARGWLARAGALRHRLTGSLYLSAAAGLAMARLPR</sequence>
<comment type="subcellular location">
    <subcellularLocation>
        <location evidence="1">Cell membrane</location>
        <topology evidence="1">Multi-pass membrane protein</topology>
    </subcellularLocation>
</comment>
<protein>
    <submittedName>
        <fullName evidence="7">Threonine/homoserine/homoserine lactone efflux protein</fullName>
    </submittedName>
</protein>
<evidence type="ECO:0000256" key="4">
    <source>
        <dbReference type="ARBA" id="ARBA00022989"/>
    </source>
</evidence>
<dbReference type="AlphaFoldDB" id="A0A1G7ILQ8"/>
<organism evidence="7 8">
    <name type="scientific">Salipiger thiooxidans</name>
    <dbReference type="NCBI Taxonomy" id="282683"/>
    <lineage>
        <taxon>Bacteria</taxon>
        <taxon>Pseudomonadati</taxon>
        <taxon>Pseudomonadota</taxon>
        <taxon>Alphaproteobacteria</taxon>
        <taxon>Rhodobacterales</taxon>
        <taxon>Roseobacteraceae</taxon>
        <taxon>Salipiger</taxon>
    </lineage>
</organism>